<proteinExistence type="predicted"/>
<evidence type="ECO:0000313" key="3">
    <source>
        <dbReference type="Proteomes" id="UP000765509"/>
    </source>
</evidence>
<dbReference type="AlphaFoldDB" id="A0A9Q3EQ25"/>
<feature type="compositionally biased region" description="Pro residues" evidence="1">
    <location>
        <begin position="65"/>
        <end position="74"/>
    </location>
</feature>
<keyword evidence="3" id="KW-1185">Reference proteome</keyword>
<organism evidence="2 3">
    <name type="scientific">Austropuccinia psidii MF-1</name>
    <dbReference type="NCBI Taxonomy" id="1389203"/>
    <lineage>
        <taxon>Eukaryota</taxon>
        <taxon>Fungi</taxon>
        <taxon>Dikarya</taxon>
        <taxon>Basidiomycota</taxon>
        <taxon>Pucciniomycotina</taxon>
        <taxon>Pucciniomycetes</taxon>
        <taxon>Pucciniales</taxon>
        <taxon>Sphaerophragmiaceae</taxon>
        <taxon>Austropuccinia</taxon>
    </lineage>
</organism>
<dbReference type="EMBL" id="AVOT02032227">
    <property type="protein sequence ID" value="MBW0525963.1"/>
    <property type="molecule type" value="Genomic_DNA"/>
</dbReference>
<evidence type="ECO:0000256" key="1">
    <source>
        <dbReference type="SAM" id="MobiDB-lite"/>
    </source>
</evidence>
<reference evidence="2" key="1">
    <citation type="submission" date="2021-03" db="EMBL/GenBank/DDBJ databases">
        <title>Draft genome sequence of rust myrtle Austropuccinia psidii MF-1, a brazilian biotype.</title>
        <authorList>
            <person name="Quecine M.C."/>
            <person name="Pachon D.M.R."/>
            <person name="Bonatelli M.L."/>
            <person name="Correr F.H."/>
            <person name="Franceschini L.M."/>
            <person name="Leite T.F."/>
            <person name="Margarido G.R.A."/>
            <person name="Almeida C.A."/>
            <person name="Ferrarezi J.A."/>
            <person name="Labate C.A."/>
        </authorList>
    </citation>
    <scope>NUCLEOTIDE SEQUENCE</scope>
    <source>
        <strain evidence="2">MF-1</strain>
    </source>
</reference>
<evidence type="ECO:0000313" key="2">
    <source>
        <dbReference type="EMBL" id="MBW0525963.1"/>
    </source>
</evidence>
<feature type="region of interest" description="Disordered" evidence="1">
    <location>
        <begin position="1"/>
        <end position="89"/>
    </location>
</feature>
<sequence>MERVHSSLGQLSPMGFKCQKPNPQSPLQQDTPILCMPCKKTPWQPTPGLSGTQWLEDLFREPPQSNEPPNPGPSPSSKQQEDVSACEPEPEVALMQSLEEPFVYSSRYPLIGNNHQQYARWLPPPPSLEITPINPTMRLGRNLLTCSLPSLFLEQLSTNQSAESCWSIADGST</sequence>
<protein>
    <submittedName>
        <fullName evidence="2">Uncharacterized protein</fullName>
    </submittedName>
</protein>
<dbReference type="Proteomes" id="UP000765509">
    <property type="component" value="Unassembled WGS sequence"/>
</dbReference>
<gene>
    <name evidence="2" type="ORF">O181_065678</name>
</gene>
<accession>A0A9Q3EQ25</accession>
<name>A0A9Q3EQ25_9BASI</name>
<feature type="compositionally biased region" description="Polar residues" evidence="1">
    <location>
        <begin position="21"/>
        <end position="31"/>
    </location>
</feature>
<comment type="caution">
    <text evidence="2">The sequence shown here is derived from an EMBL/GenBank/DDBJ whole genome shotgun (WGS) entry which is preliminary data.</text>
</comment>